<dbReference type="GO" id="GO:0008449">
    <property type="term" value="F:N-acetylglucosamine-6-sulfatase activity"/>
    <property type="evidence" value="ECO:0007669"/>
    <property type="project" value="TreeGrafter"/>
</dbReference>
<comment type="PTM">
    <text evidence="6">The conversion to 3-oxoalanine (also known as C-formylglycine, FGly), of a serine or cysteine residue in prokaryotes and of a cysteine residue in eukaryotes, is critical for catalytic activity.</text>
</comment>
<dbReference type="FunFam" id="3.40.720.10:FF:000051">
    <property type="entry name" value="Arylsulfatase"/>
    <property type="match status" value="1"/>
</dbReference>
<evidence type="ECO:0000256" key="2">
    <source>
        <dbReference type="ARBA" id="ARBA00022729"/>
    </source>
</evidence>
<evidence type="ECO:0000256" key="5">
    <source>
        <dbReference type="PIRNR" id="PIRNR000972"/>
    </source>
</evidence>
<feature type="domain" description="Sulfatase N-terminal" evidence="8">
    <location>
        <begin position="33"/>
        <end position="382"/>
    </location>
</feature>
<feature type="signal peptide" evidence="7">
    <location>
        <begin position="1"/>
        <end position="19"/>
    </location>
</feature>
<feature type="modified residue" description="3-oxoalanine (Cys)" evidence="6">
    <location>
        <position position="77"/>
    </location>
</feature>
<dbReference type="Pfam" id="PF00884">
    <property type="entry name" value="Sulfatase"/>
    <property type="match status" value="1"/>
</dbReference>
<dbReference type="GO" id="GO:0018958">
    <property type="term" value="P:phenol-containing compound metabolic process"/>
    <property type="evidence" value="ECO:0007669"/>
    <property type="project" value="InterPro"/>
</dbReference>
<protein>
    <recommendedName>
        <fullName evidence="5">Arylsulfatase</fullName>
        <shortName evidence="5">AS</shortName>
        <ecNumber evidence="5">3.1.6.1</ecNumber>
    </recommendedName>
    <alternativeName>
        <fullName evidence="5">Aryl-sulfate sulphohydrolase</fullName>
    </alternativeName>
</protein>
<dbReference type="InterPro" id="IPR012083">
    <property type="entry name" value="Arylsulfatase"/>
</dbReference>
<dbReference type="InterPro" id="IPR000917">
    <property type="entry name" value="Sulfatase_N"/>
</dbReference>
<dbReference type="EMBL" id="KZ613497">
    <property type="protein sequence ID" value="PMD17821.1"/>
    <property type="molecule type" value="Genomic_DNA"/>
</dbReference>
<dbReference type="STRING" id="1745343.A0A2J6PUW9"/>
<evidence type="ECO:0000259" key="8">
    <source>
        <dbReference type="Pfam" id="PF00884"/>
    </source>
</evidence>
<dbReference type="GO" id="GO:0005539">
    <property type="term" value="F:glycosaminoglycan binding"/>
    <property type="evidence" value="ECO:0007669"/>
    <property type="project" value="TreeGrafter"/>
</dbReference>
<feature type="chain" id="PRO_5014456060" description="Arylsulfatase" evidence="7">
    <location>
        <begin position="20"/>
        <end position="605"/>
    </location>
</feature>
<dbReference type="PROSITE" id="PS00523">
    <property type="entry name" value="SULFATASE_1"/>
    <property type="match status" value="1"/>
</dbReference>
<dbReference type="InterPro" id="IPR024607">
    <property type="entry name" value="Sulfatase_CS"/>
</dbReference>
<sequence>MARSLYGLLALATFSAVAASIHQQPLSRVKEKPNIVFILTDDQDIELGSLDYMPLVHKDLINEGTLFNRHYCTTAICCPARVTLWTGKNAHNTNVTDIFPPYEGHNENYLPVWLQSGGYSTFYTGKLFNTHTTDNYNAPYPAGWTASDFLLDPFTYQYLNATTQRNRDPPVSWEGHYTTDVIAEKAYGFIDDAVALDDSFFLTVATVAPHSNVAAFEIDLDDPLNSPLDSILGVVTPPIPAERHKHLFPEVKIPRTKNFNPDKPSGASWVKALPQLNSTVIEYNDGFYRARLQALQAVDELVDGVVSKLKEHNILDNTYIIYTTDNGYHISQHRLHPGKECGFEEDIHIPLIIRGPGIASGHTSNVVSAHADLSPTVLHLAGLDPRPDFDGSAIPVTASDLLAAKESGERGEHVNVEFWGLGLPEGKYGFSLDDGKVVGFGENNTYKALRIINPAHGHNLYYSVRCTNEHELYNLTSDPGQLHNLYPHPYPHQSSLSYSSERHPHHRYQHHLKRILRLDALLLITKSCAGITCRAPWSVLHPQGNVNSLANALAEDYDSFYADVAETASVRFDKCLLGYIKEAEGPQSVGFDFDQWLIASQRGEL</sequence>
<dbReference type="EC" id="3.1.6.1" evidence="5"/>
<dbReference type="SUPFAM" id="SSF53649">
    <property type="entry name" value="Alkaline phosphatase-like"/>
    <property type="match status" value="1"/>
</dbReference>
<reference evidence="9 10" key="1">
    <citation type="submission" date="2016-05" db="EMBL/GenBank/DDBJ databases">
        <title>A degradative enzymes factory behind the ericoid mycorrhizal symbiosis.</title>
        <authorList>
            <consortium name="DOE Joint Genome Institute"/>
            <person name="Martino E."/>
            <person name="Morin E."/>
            <person name="Grelet G."/>
            <person name="Kuo A."/>
            <person name="Kohler A."/>
            <person name="Daghino S."/>
            <person name="Barry K."/>
            <person name="Choi C."/>
            <person name="Cichocki N."/>
            <person name="Clum A."/>
            <person name="Copeland A."/>
            <person name="Hainaut M."/>
            <person name="Haridas S."/>
            <person name="Labutti K."/>
            <person name="Lindquist E."/>
            <person name="Lipzen A."/>
            <person name="Khouja H.-R."/>
            <person name="Murat C."/>
            <person name="Ohm R."/>
            <person name="Olson A."/>
            <person name="Spatafora J."/>
            <person name="Veneault-Fourrey C."/>
            <person name="Henrissat B."/>
            <person name="Grigoriev I."/>
            <person name="Martin F."/>
            <person name="Perotto S."/>
        </authorList>
    </citation>
    <scope>NUCLEOTIDE SEQUENCE [LARGE SCALE GENOMIC DNA]</scope>
    <source>
        <strain evidence="9 10">UAMH 7357</strain>
    </source>
</reference>
<keyword evidence="4" id="KW-0325">Glycoprotein</keyword>
<gene>
    <name evidence="9" type="ORF">NA56DRAFT_727840</name>
</gene>
<proteinExistence type="inferred from homology"/>
<evidence type="ECO:0000256" key="6">
    <source>
        <dbReference type="PIRSR" id="PIRSR000972-50"/>
    </source>
</evidence>
<organism evidence="9 10">
    <name type="scientific">Hyaloscypha hepaticicola</name>
    <dbReference type="NCBI Taxonomy" id="2082293"/>
    <lineage>
        <taxon>Eukaryota</taxon>
        <taxon>Fungi</taxon>
        <taxon>Dikarya</taxon>
        <taxon>Ascomycota</taxon>
        <taxon>Pezizomycotina</taxon>
        <taxon>Leotiomycetes</taxon>
        <taxon>Helotiales</taxon>
        <taxon>Hyaloscyphaceae</taxon>
        <taxon>Hyaloscypha</taxon>
    </lineage>
</organism>
<keyword evidence="2 7" id="KW-0732">Signal</keyword>
<comment type="catalytic activity">
    <reaction evidence="5">
        <text>an aryl sulfate + H2O = a phenol + sulfate + H(+)</text>
        <dbReference type="Rhea" id="RHEA:17261"/>
        <dbReference type="ChEBI" id="CHEBI:15377"/>
        <dbReference type="ChEBI" id="CHEBI:15378"/>
        <dbReference type="ChEBI" id="CHEBI:16189"/>
        <dbReference type="ChEBI" id="CHEBI:33853"/>
        <dbReference type="ChEBI" id="CHEBI:140317"/>
        <dbReference type="EC" id="3.1.6.1"/>
    </reaction>
</comment>
<evidence type="ECO:0000313" key="9">
    <source>
        <dbReference type="EMBL" id="PMD17821.1"/>
    </source>
</evidence>
<dbReference type="CDD" id="cd16147">
    <property type="entry name" value="G6S"/>
    <property type="match status" value="1"/>
</dbReference>
<evidence type="ECO:0000256" key="4">
    <source>
        <dbReference type="ARBA" id="ARBA00023180"/>
    </source>
</evidence>
<evidence type="ECO:0000256" key="3">
    <source>
        <dbReference type="ARBA" id="ARBA00022801"/>
    </source>
</evidence>
<accession>A0A2J6PUW9</accession>
<dbReference type="Gene3D" id="3.40.720.10">
    <property type="entry name" value="Alkaline Phosphatase, subunit A"/>
    <property type="match status" value="1"/>
</dbReference>
<dbReference type="PANTHER" id="PTHR43108:SF8">
    <property type="entry name" value="SD21168P"/>
    <property type="match status" value="1"/>
</dbReference>
<comment type="similarity">
    <text evidence="1 5">Belongs to the sulfatase family.</text>
</comment>
<dbReference type="AlphaFoldDB" id="A0A2J6PUW9"/>
<name>A0A2J6PUW9_9HELO</name>
<keyword evidence="3 5" id="KW-0378">Hydrolase</keyword>
<dbReference type="PIRSF" id="PIRSF000972">
    <property type="entry name" value="Arylsulf_plant"/>
    <property type="match status" value="1"/>
</dbReference>
<dbReference type="PANTHER" id="PTHR43108">
    <property type="entry name" value="N-ACETYLGLUCOSAMINE-6-SULFATASE FAMILY MEMBER"/>
    <property type="match status" value="1"/>
</dbReference>
<evidence type="ECO:0000256" key="1">
    <source>
        <dbReference type="ARBA" id="ARBA00008779"/>
    </source>
</evidence>
<keyword evidence="10" id="KW-1185">Reference proteome</keyword>
<evidence type="ECO:0000313" key="10">
    <source>
        <dbReference type="Proteomes" id="UP000235672"/>
    </source>
</evidence>
<dbReference type="Proteomes" id="UP000235672">
    <property type="component" value="Unassembled WGS sequence"/>
</dbReference>
<dbReference type="OrthoDB" id="96314at2759"/>
<evidence type="ECO:0000256" key="7">
    <source>
        <dbReference type="SAM" id="SignalP"/>
    </source>
</evidence>
<dbReference type="InterPro" id="IPR017850">
    <property type="entry name" value="Alkaline_phosphatase_core_sf"/>
</dbReference>
<dbReference type="GO" id="GO:0004065">
    <property type="term" value="F:arylsulfatase activity"/>
    <property type="evidence" value="ECO:0007669"/>
    <property type="project" value="UniProtKB-UniRule"/>
</dbReference>